<evidence type="ECO:0000256" key="3">
    <source>
        <dbReference type="ARBA" id="ARBA00022908"/>
    </source>
</evidence>
<dbReference type="PANTHER" id="PTHR30349:SF41">
    <property type="entry name" value="INTEGRASE_RECOMBINASE PROTEIN MJ0367-RELATED"/>
    <property type="match status" value="1"/>
</dbReference>
<evidence type="ECO:0000256" key="1">
    <source>
        <dbReference type="ARBA" id="ARBA00003283"/>
    </source>
</evidence>
<dbReference type="PANTHER" id="PTHR30349">
    <property type="entry name" value="PHAGE INTEGRASE-RELATED"/>
    <property type="match status" value="1"/>
</dbReference>
<evidence type="ECO:0000256" key="2">
    <source>
        <dbReference type="ARBA" id="ARBA00008857"/>
    </source>
</evidence>
<dbReference type="InterPro" id="IPR001387">
    <property type="entry name" value="Cro/C1-type_HTH"/>
</dbReference>
<evidence type="ECO:0000256" key="5">
    <source>
        <dbReference type="ARBA" id="ARBA00023172"/>
    </source>
</evidence>
<accession>A0A934WTW1</accession>
<dbReference type="InterPro" id="IPR050090">
    <property type="entry name" value="Tyrosine_recombinase_XerCD"/>
</dbReference>
<keyword evidence="9" id="KW-1185">Reference proteome</keyword>
<dbReference type="InterPro" id="IPR010998">
    <property type="entry name" value="Integrase_recombinase_N"/>
</dbReference>
<dbReference type="InterPro" id="IPR011010">
    <property type="entry name" value="DNA_brk_join_enz"/>
</dbReference>
<keyword evidence="5" id="KW-0233">DNA recombination</keyword>
<dbReference type="GO" id="GO:0006310">
    <property type="term" value="P:DNA recombination"/>
    <property type="evidence" value="ECO:0007669"/>
    <property type="project" value="UniProtKB-KW"/>
</dbReference>
<comment type="function">
    <text evidence="1">Site-specific tyrosine recombinase, which acts by catalyzing the cutting and rejoining of the recombining DNA molecules.</text>
</comment>
<dbReference type="CDD" id="cd01189">
    <property type="entry name" value="INT_ICEBs1_C_like"/>
    <property type="match status" value="1"/>
</dbReference>
<keyword evidence="3" id="KW-0229">DNA integration</keyword>
<dbReference type="EMBL" id="JAEQMG010000158">
    <property type="protein sequence ID" value="MBK6089811.1"/>
    <property type="molecule type" value="Genomic_DNA"/>
</dbReference>
<dbReference type="GO" id="GO:0003677">
    <property type="term" value="F:DNA binding"/>
    <property type="evidence" value="ECO:0007669"/>
    <property type="project" value="UniProtKB-KW"/>
</dbReference>
<dbReference type="Gene3D" id="1.10.150.130">
    <property type="match status" value="1"/>
</dbReference>
<comment type="caution">
    <text evidence="8">The sequence shown here is derived from an EMBL/GenBank/DDBJ whole genome shotgun (WGS) entry which is preliminary data.</text>
</comment>
<dbReference type="Pfam" id="PF14659">
    <property type="entry name" value="Phage_int_SAM_3"/>
    <property type="match status" value="1"/>
</dbReference>
<evidence type="ECO:0000313" key="8">
    <source>
        <dbReference type="EMBL" id="MBK6089811.1"/>
    </source>
</evidence>
<dbReference type="Gene3D" id="1.10.260.40">
    <property type="entry name" value="lambda repressor-like DNA-binding domains"/>
    <property type="match status" value="1"/>
</dbReference>
<dbReference type="InterPro" id="IPR010982">
    <property type="entry name" value="Lambda_DNA-bd_dom_sf"/>
</dbReference>
<feature type="domain" description="HTH cro/C1-type" evidence="6">
    <location>
        <begin position="150"/>
        <end position="194"/>
    </location>
</feature>
<dbReference type="PROSITE" id="PS51898">
    <property type="entry name" value="TYR_RECOMBINASE"/>
    <property type="match status" value="1"/>
</dbReference>
<dbReference type="AlphaFoldDB" id="A0A934WTW1"/>
<dbReference type="PROSITE" id="PS50943">
    <property type="entry name" value="HTH_CROC1"/>
    <property type="match status" value="1"/>
</dbReference>
<evidence type="ECO:0000259" key="6">
    <source>
        <dbReference type="PROSITE" id="PS50943"/>
    </source>
</evidence>
<gene>
    <name evidence="8" type="ORF">JKK62_14365</name>
</gene>
<dbReference type="SUPFAM" id="SSF56349">
    <property type="entry name" value="DNA breaking-rejoining enzymes"/>
    <property type="match status" value="1"/>
</dbReference>
<dbReference type="Pfam" id="PF00589">
    <property type="entry name" value="Phage_integrase"/>
    <property type="match status" value="1"/>
</dbReference>
<organism evidence="8 9">
    <name type="scientific">Ruminococcus difficilis</name>
    <dbReference type="NCBI Taxonomy" id="2763069"/>
    <lineage>
        <taxon>Bacteria</taxon>
        <taxon>Bacillati</taxon>
        <taxon>Bacillota</taxon>
        <taxon>Clostridia</taxon>
        <taxon>Eubacteriales</taxon>
        <taxon>Oscillospiraceae</taxon>
        <taxon>Ruminococcus</taxon>
    </lineage>
</organism>
<proteinExistence type="inferred from homology"/>
<reference evidence="8" key="1">
    <citation type="submission" date="2021-01" db="EMBL/GenBank/DDBJ databases">
        <title>Genome public.</title>
        <authorList>
            <person name="Liu C."/>
            <person name="Sun Q."/>
        </authorList>
    </citation>
    <scope>NUCLEOTIDE SEQUENCE</scope>
    <source>
        <strain evidence="8">M6</strain>
    </source>
</reference>
<dbReference type="SUPFAM" id="SSF47413">
    <property type="entry name" value="lambda repressor-like DNA-binding domains"/>
    <property type="match status" value="1"/>
</dbReference>
<evidence type="ECO:0000256" key="4">
    <source>
        <dbReference type="ARBA" id="ARBA00023125"/>
    </source>
</evidence>
<evidence type="ECO:0000259" key="7">
    <source>
        <dbReference type="PROSITE" id="PS51898"/>
    </source>
</evidence>
<dbReference type="Gene3D" id="1.10.443.10">
    <property type="entry name" value="Intergrase catalytic core"/>
    <property type="match status" value="1"/>
</dbReference>
<dbReference type="GO" id="GO:0015074">
    <property type="term" value="P:DNA integration"/>
    <property type="evidence" value="ECO:0007669"/>
    <property type="project" value="UniProtKB-KW"/>
</dbReference>
<dbReference type="InterPro" id="IPR004107">
    <property type="entry name" value="Integrase_SAM-like_N"/>
</dbReference>
<feature type="domain" description="Tyr recombinase" evidence="7">
    <location>
        <begin position="246"/>
        <end position="450"/>
    </location>
</feature>
<name>A0A934WTW1_9FIRM</name>
<dbReference type="Pfam" id="PF13443">
    <property type="entry name" value="HTH_26"/>
    <property type="match status" value="1"/>
</dbReference>
<comment type="similarity">
    <text evidence="2">Belongs to the 'phage' integrase family.</text>
</comment>
<dbReference type="Proteomes" id="UP000633365">
    <property type="component" value="Unassembled WGS sequence"/>
</dbReference>
<protein>
    <submittedName>
        <fullName evidence="8">Tyrosine-type recombinase/integrase</fullName>
    </submittedName>
</protein>
<keyword evidence="4" id="KW-0238">DNA-binding</keyword>
<dbReference type="InterPro" id="IPR013762">
    <property type="entry name" value="Integrase-like_cat_sf"/>
</dbReference>
<evidence type="ECO:0000313" key="9">
    <source>
        <dbReference type="Proteomes" id="UP000633365"/>
    </source>
</evidence>
<dbReference type="InterPro" id="IPR002104">
    <property type="entry name" value="Integrase_catalytic"/>
</dbReference>
<sequence>MATIEKRNNSYRFIVSCGYDMTGKQIRKTMTWKPEPNMTAKQIEKEVQRQATLFEERCLKGQVLDENIRFAEFAEIWMKDRKNDLRPRTYARYESLLPRINAAIGHIKLCKIQPPHLRAFYANLAESGVRLDTKYTCNISMDDYLRENELTTAALCRRSGLSNTTMISIRKGNNVNQQNAEKLAAALEMPLSELFTPVGEGHKTLSGKTIQHYHRLISVILHTAVEWGVLFSNPCDRTKTPKAEEKEAKYIDEVQADALISAIETADELHRTIVRLLLFTGMRRGEALGLKWSDIDFKKGTLKICRTIQFLPKRGIFEDKPKNKSSERVIRLPQTTLDDLRAHQVAQTEQRLSLGSYWKGTEDYVFTNPEGKPLKPDSVSSWFSKFMKQHPEIPFITLHSLRHTNATLQLAAGVPITTVSKRLGHSNTATTGRVYAHAIQSADDLAAEKLDDLFIQQRKKSAAS</sequence>